<organism evidence="2 3">
    <name type="scientific">Gordonia insulae</name>
    <dbReference type="NCBI Taxonomy" id="2420509"/>
    <lineage>
        <taxon>Bacteria</taxon>
        <taxon>Bacillati</taxon>
        <taxon>Actinomycetota</taxon>
        <taxon>Actinomycetes</taxon>
        <taxon>Mycobacteriales</taxon>
        <taxon>Gordoniaceae</taxon>
        <taxon>Gordonia</taxon>
    </lineage>
</organism>
<sequence length="81" mass="8924">MIDNPYAETGLNNLRDLIDSVNERREHGQKPTPESVDIPTGPQPITVTEITDDGIYETTSVEWVANPVLRLGYLNRGGSDA</sequence>
<feature type="compositionally biased region" description="Basic and acidic residues" evidence="1">
    <location>
        <begin position="16"/>
        <end position="29"/>
    </location>
</feature>
<protein>
    <submittedName>
        <fullName evidence="2">Uncharacterized protein</fullName>
    </submittedName>
</protein>
<dbReference type="EMBL" id="CP033972">
    <property type="protein sequence ID" value="AZG45648.1"/>
    <property type="molecule type" value="Genomic_DNA"/>
</dbReference>
<dbReference type="KEGG" id="gom:D7316_02248"/>
<reference evidence="2 3" key="1">
    <citation type="submission" date="2018-11" db="EMBL/GenBank/DDBJ databases">
        <title>Gordonia insulae sp. nov., isolated from an island soil.</title>
        <authorList>
            <person name="Kim Y.S."/>
            <person name="Kim S.B."/>
        </authorList>
    </citation>
    <scope>NUCLEOTIDE SEQUENCE [LARGE SCALE GENOMIC DNA]</scope>
    <source>
        <strain evidence="2 3">MMS17-SY073</strain>
    </source>
</reference>
<name>A0A3G8JL94_9ACTN</name>
<evidence type="ECO:0000256" key="1">
    <source>
        <dbReference type="SAM" id="MobiDB-lite"/>
    </source>
</evidence>
<gene>
    <name evidence="2" type="ORF">D7316_02248</name>
</gene>
<dbReference type="Proteomes" id="UP000271469">
    <property type="component" value="Chromosome"/>
</dbReference>
<dbReference type="AlphaFoldDB" id="A0A3G8JL94"/>
<keyword evidence="3" id="KW-1185">Reference proteome</keyword>
<accession>A0A3G8JL94</accession>
<evidence type="ECO:0000313" key="3">
    <source>
        <dbReference type="Proteomes" id="UP000271469"/>
    </source>
</evidence>
<feature type="region of interest" description="Disordered" evidence="1">
    <location>
        <begin position="1"/>
        <end position="44"/>
    </location>
</feature>
<evidence type="ECO:0000313" key="2">
    <source>
        <dbReference type="EMBL" id="AZG45648.1"/>
    </source>
</evidence>
<proteinExistence type="predicted"/>